<dbReference type="RefSeq" id="XP_003287748.1">
    <property type="nucleotide sequence ID" value="XM_003287700.1"/>
</dbReference>
<keyword evidence="4" id="KW-1185">Reference proteome</keyword>
<dbReference type="InParanoid" id="F0ZJZ8"/>
<evidence type="ECO:0000256" key="2">
    <source>
        <dbReference type="SAM" id="MobiDB-lite"/>
    </source>
</evidence>
<reference evidence="4" key="1">
    <citation type="journal article" date="2011" name="Genome Biol.">
        <title>Comparative genomics of the social amoebae Dictyostelium discoideum and Dictyostelium purpureum.</title>
        <authorList>
            <consortium name="US DOE Joint Genome Institute (JGI-PGF)"/>
            <person name="Sucgang R."/>
            <person name="Kuo A."/>
            <person name="Tian X."/>
            <person name="Salerno W."/>
            <person name="Parikh A."/>
            <person name="Feasley C.L."/>
            <person name="Dalin E."/>
            <person name="Tu H."/>
            <person name="Huang E."/>
            <person name="Barry K."/>
            <person name="Lindquist E."/>
            <person name="Shapiro H."/>
            <person name="Bruce D."/>
            <person name="Schmutz J."/>
            <person name="Salamov A."/>
            <person name="Fey P."/>
            <person name="Gaudet P."/>
            <person name="Anjard C."/>
            <person name="Babu M.M."/>
            <person name="Basu S."/>
            <person name="Bushmanova Y."/>
            <person name="van der Wel H."/>
            <person name="Katoh-Kurasawa M."/>
            <person name="Dinh C."/>
            <person name="Coutinho P.M."/>
            <person name="Saito T."/>
            <person name="Elias M."/>
            <person name="Schaap P."/>
            <person name="Kay R.R."/>
            <person name="Henrissat B."/>
            <person name="Eichinger L."/>
            <person name="Rivero F."/>
            <person name="Putnam N.H."/>
            <person name="West C.M."/>
            <person name="Loomis W.F."/>
            <person name="Chisholm R.L."/>
            <person name="Shaulsky G."/>
            <person name="Strassmann J.E."/>
            <person name="Queller D.C."/>
            <person name="Kuspa A."/>
            <person name="Grigoriev I.V."/>
        </authorList>
    </citation>
    <scope>NUCLEOTIDE SEQUENCE [LARGE SCALE GENOMIC DNA]</scope>
    <source>
        <strain evidence="4">QSDP1</strain>
    </source>
</reference>
<dbReference type="OMA" id="RVDMNAR"/>
<dbReference type="STRING" id="5786.F0ZJZ8"/>
<dbReference type="EMBL" id="GL871049">
    <property type="protein sequence ID" value="EGC35745.1"/>
    <property type="molecule type" value="Genomic_DNA"/>
</dbReference>
<dbReference type="OrthoDB" id="18701at2759"/>
<feature type="compositionally biased region" description="Basic and acidic residues" evidence="2">
    <location>
        <begin position="222"/>
        <end position="234"/>
    </location>
</feature>
<gene>
    <name evidence="3" type="ORF">DICPUDRAFT_97813</name>
</gene>
<protein>
    <submittedName>
        <fullName evidence="3">Uncharacterized protein</fullName>
    </submittedName>
</protein>
<dbReference type="GeneID" id="10500850"/>
<dbReference type="VEuPathDB" id="AmoebaDB:DICPUDRAFT_97813"/>
<dbReference type="FunCoup" id="F0ZJZ8">
    <property type="interactions" value="529"/>
</dbReference>
<sequence length="551" mass="65751">MTKRTSIEAINKNNYSSIDDIKKSFQSNMETLLEKDSNAENSYKRKYINLKESVGTIKKLRFTETEQLFEEFKIKAEQRDSDARKLINKIKRELDNYKTSNKVLKETLNSNHGFDCETIRKDILLRVEDDHKFSISQLKLNYDEKMSQLESSSNQMIVERDQNKEKITQLELEIEKLKQQNQEQQEKEKLEKDQLEKEFQDKIIQEKEKLEKEYQQQQQQQQKEKEQQDQQDQKEKQKIQDISLIIKNNEQIDQYYKDIIQELKLKFEEESKNNNLKFEQIIKKSEEKLAESSKLILKLETEKTDLLGKFQMLSNKFQEKSNNHKELLMQFEELKQNIINEREEFNNIKNKEIEQLNKKLQDKSNELQELKESTEQSKIELQKEFEDIQAKFDENLMEQLKKKDQELEDQIKKHNEEIEELEERLEKSNDDSLPTVENLLNQLKDQKLELDSLISKNTTSLKYIELFEIFTHLKIIQVTDTTYELICQNQSNNAKIHLKFSIEEDGSYSCSTISIDNCKDENNMFSEEIIFTKEDASGFLVNMLSIILNDQ</sequence>
<evidence type="ECO:0000313" key="3">
    <source>
        <dbReference type="EMBL" id="EGC35745.1"/>
    </source>
</evidence>
<dbReference type="eggNOG" id="ENOG502RSQM">
    <property type="taxonomic scope" value="Eukaryota"/>
</dbReference>
<dbReference type="GO" id="GO:0000776">
    <property type="term" value="C:kinetochore"/>
    <property type="evidence" value="ECO:0007669"/>
    <property type="project" value="EnsemblProtists"/>
</dbReference>
<feature type="region of interest" description="Disordered" evidence="2">
    <location>
        <begin position="215"/>
        <end position="234"/>
    </location>
</feature>
<accession>F0ZJZ8</accession>
<feature type="coiled-coil region" evidence="1">
    <location>
        <begin position="282"/>
        <end position="456"/>
    </location>
</feature>
<evidence type="ECO:0000313" key="4">
    <source>
        <dbReference type="Proteomes" id="UP000001064"/>
    </source>
</evidence>
<dbReference type="GO" id="GO:0005829">
    <property type="term" value="C:cytosol"/>
    <property type="evidence" value="ECO:0007669"/>
    <property type="project" value="EnsemblProtists"/>
</dbReference>
<evidence type="ECO:0000256" key="1">
    <source>
        <dbReference type="SAM" id="Coils"/>
    </source>
</evidence>
<organism evidence="3 4">
    <name type="scientific">Dictyostelium purpureum</name>
    <name type="common">Slime mold</name>
    <dbReference type="NCBI Taxonomy" id="5786"/>
    <lineage>
        <taxon>Eukaryota</taxon>
        <taxon>Amoebozoa</taxon>
        <taxon>Evosea</taxon>
        <taxon>Eumycetozoa</taxon>
        <taxon>Dictyostelia</taxon>
        <taxon>Dictyosteliales</taxon>
        <taxon>Dictyosteliaceae</taxon>
        <taxon>Dictyostelium</taxon>
    </lineage>
</organism>
<proteinExistence type="predicted"/>
<dbReference type="Proteomes" id="UP000001064">
    <property type="component" value="Unassembled WGS sequence"/>
</dbReference>
<name>F0ZJZ8_DICPU</name>
<dbReference type="KEGG" id="dpp:DICPUDRAFT_97813"/>
<dbReference type="AlphaFoldDB" id="F0ZJZ8"/>
<keyword evidence="1" id="KW-0175">Coiled coil</keyword>